<accession>A0A2A5QSQ9</accession>
<dbReference type="AlphaFoldDB" id="A0A2A5QSQ9"/>
<evidence type="ECO:0000256" key="1">
    <source>
        <dbReference type="SAM" id="MobiDB-lite"/>
    </source>
</evidence>
<dbReference type="EMBL" id="NXNI01000001">
    <property type="protein sequence ID" value="PCR89876.1"/>
    <property type="molecule type" value="Genomic_DNA"/>
</dbReference>
<comment type="caution">
    <text evidence="2">The sequence shown here is derived from an EMBL/GenBank/DDBJ whole genome shotgun (WGS) entry which is preliminary data.</text>
</comment>
<evidence type="ECO:0000313" key="3">
    <source>
        <dbReference type="Proteomes" id="UP000219689"/>
    </source>
</evidence>
<proteinExistence type="predicted"/>
<reference evidence="2 3" key="1">
    <citation type="submission" date="2017-09" db="EMBL/GenBank/DDBJ databases">
        <title>Genome sequences of Natrinema ejinorence JCM 13890T.</title>
        <authorList>
            <person name="Roh S.W."/>
            <person name="Kim Y.B."/>
            <person name="Kim J.Y."/>
        </authorList>
    </citation>
    <scope>NUCLEOTIDE SEQUENCE [LARGE SCALE GENOMIC DNA]</scope>
    <source>
        <strain evidence="2 3">JCM 13890</strain>
    </source>
</reference>
<keyword evidence="3" id="KW-1185">Reference proteome</keyword>
<dbReference type="RefSeq" id="WP_097378819.1">
    <property type="nucleotide sequence ID" value="NZ_NXNI01000001.1"/>
</dbReference>
<evidence type="ECO:0000313" key="2">
    <source>
        <dbReference type="EMBL" id="PCR89876.1"/>
    </source>
</evidence>
<protein>
    <submittedName>
        <fullName evidence="2">Uncharacterized protein</fullName>
    </submittedName>
</protein>
<name>A0A2A5QSQ9_9EURY</name>
<organism evidence="2 3">
    <name type="scientific">Natrinema ejinorense</name>
    <dbReference type="NCBI Taxonomy" id="373386"/>
    <lineage>
        <taxon>Archaea</taxon>
        <taxon>Methanobacteriati</taxon>
        <taxon>Methanobacteriota</taxon>
        <taxon>Stenosarchaea group</taxon>
        <taxon>Halobacteria</taxon>
        <taxon>Halobacteriales</taxon>
        <taxon>Natrialbaceae</taxon>
        <taxon>Natrinema</taxon>
    </lineage>
</organism>
<feature type="region of interest" description="Disordered" evidence="1">
    <location>
        <begin position="1"/>
        <end position="45"/>
    </location>
</feature>
<sequence>MNAQHPSQSDTEPTVDRTPPTPSSARTDPRRAIDRAPRTFSHRRTGRLENLIDEWNAAFASGTPQGS</sequence>
<dbReference type="OrthoDB" id="170516at2157"/>
<feature type="compositionally biased region" description="Basic and acidic residues" evidence="1">
    <location>
        <begin position="27"/>
        <end position="37"/>
    </location>
</feature>
<feature type="compositionally biased region" description="Polar residues" evidence="1">
    <location>
        <begin position="1"/>
        <end position="12"/>
    </location>
</feature>
<gene>
    <name evidence="2" type="ORF">CP557_04580</name>
</gene>
<dbReference type="Proteomes" id="UP000219689">
    <property type="component" value="Unassembled WGS sequence"/>
</dbReference>